<gene>
    <name evidence="1" type="ORF">TRUGW13939_08370</name>
</gene>
<accession>A0A7H8R938</accession>
<dbReference type="KEGG" id="trg:TRUGW13939_08370"/>
<dbReference type="AlphaFoldDB" id="A0A7H8R938"/>
<name>A0A7H8R938_TALRU</name>
<dbReference type="RefSeq" id="XP_035347398.1">
    <property type="nucleotide sequence ID" value="XM_035491505.1"/>
</dbReference>
<sequence length="333" mass="38615">MVDSPASDDSVVTVINVDQQITDDQSYVQLVMSRREFLGNHYKLAKDIMLQIMNYSDQWHSANSSEEKNRVGKALVEKVLARYIHKVNELAGEHHKKFNFDNRMQKYIAGWSQNIASMVQDSGGDMQIAIQPSPQGGPNAKPVPLNNIQDALREFRKAFGRAIKLESWENHDVNPDLLTRALKDIPKEERRENARIKIFKKYQKVIIAHIGCQKEFLEGFFAEGIRDMDPHFTWRLQLLEDTCQEHMELCKQSRDLLIINYMKILGHADFFFLNKLDEVLSKSGKERVEKLGFTTAGLSEPEMQEIWNKAMHQMDAEREYIESRVYKPVTINN</sequence>
<dbReference type="OrthoDB" id="4226600at2759"/>
<organism evidence="1 2">
    <name type="scientific">Talaromyces rugulosus</name>
    <name type="common">Penicillium rugulosum</name>
    <dbReference type="NCBI Taxonomy" id="121627"/>
    <lineage>
        <taxon>Eukaryota</taxon>
        <taxon>Fungi</taxon>
        <taxon>Dikarya</taxon>
        <taxon>Ascomycota</taxon>
        <taxon>Pezizomycotina</taxon>
        <taxon>Eurotiomycetes</taxon>
        <taxon>Eurotiomycetidae</taxon>
        <taxon>Eurotiales</taxon>
        <taxon>Trichocomaceae</taxon>
        <taxon>Talaromyces</taxon>
        <taxon>Talaromyces sect. Islandici</taxon>
    </lineage>
</organism>
<evidence type="ECO:0000313" key="2">
    <source>
        <dbReference type="Proteomes" id="UP000509510"/>
    </source>
</evidence>
<dbReference type="Proteomes" id="UP000509510">
    <property type="component" value="Chromosome IV"/>
</dbReference>
<keyword evidence="2" id="KW-1185">Reference proteome</keyword>
<proteinExistence type="predicted"/>
<dbReference type="EMBL" id="CP055901">
    <property type="protein sequence ID" value="QKX61223.1"/>
    <property type="molecule type" value="Genomic_DNA"/>
</dbReference>
<reference evidence="2" key="1">
    <citation type="submission" date="2020-06" db="EMBL/GenBank/DDBJ databases">
        <title>A chromosome-scale genome assembly of Talaromyces rugulosus W13939.</title>
        <authorList>
            <person name="Wang B."/>
            <person name="Guo L."/>
            <person name="Ye K."/>
            <person name="Wang L."/>
        </authorList>
    </citation>
    <scope>NUCLEOTIDE SEQUENCE [LARGE SCALE GENOMIC DNA]</scope>
    <source>
        <strain evidence="2">W13939</strain>
    </source>
</reference>
<evidence type="ECO:0000313" key="1">
    <source>
        <dbReference type="EMBL" id="QKX61223.1"/>
    </source>
</evidence>
<dbReference type="GeneID" id="55995859"/>
<protein>
    <submittedName>
        <fullName evidence="1">Uncharacterized protein</fullName>
    </submittedName>
</protein>